<evidence type="ECO:0000259" key="7">
    <source>
        <dbReference type="PROSITE" id="PS50089"/>
    </source>
</evidence>
<evidence type="ECO:0000256" key="2">
    <source>
        <dbReference type="ARBA" id="ARBA00023015"/>
    </source>
</evidence>
<sequence>MLHGRYPFGSPCNCRDTCWHHRDIRSFIFTVPSVWKLLYLQEQNHQSEEGSIIFVLRPSPLHHQSLHAFFHHTHHHSFGMEPSSRKASASFSDSSSSDENGEFSYKNFRFRPKKKRRQDAGRRHQRGLVYDSTLGITCHFCRQKTTRPHVYCRKCVLALCGSCLRNRHGEELEVEVADDNWLCPMCRGGCGRGCKNCCNCTFCRKKQGLKPPKFAAGELRAHGFDNVHDYLIHLETGESAYMISARKSGKGWCSSYEKKKSDLPQESPQKEWRRSKERLEESTMTAASIYSDAEYEEKPLRGLDQSVATQDTEKAKQIKDIHQVKNADRNKNFNNAVRTESPSKDAHLKDNFERDPKRTMDAKVVSAESLPQAKAGSFIPNQFRSRSEFMEKLQEKLAEPFDDQEVKKLWAAITCRKPACKISETNPGISAFPAKELGHSYIHHHPDFVKKYTATGEPEVKLKLLRGFFFWLEHGSMQGSFKPWIDNATDEECLELNGPDCQFLGELLNLEKEHLKPNAPWQGGCEEDIKPDIKKSCLLSQSKLRSEIVFNWDEEDIKPKVKS</sequence>
<proteinExistence type="predicted"/>
<dbReference type="AlphaFoldDB" id="A0A9D4UJ29"/>
<dbReference type="InterPro" id="IPR018866">
    <property type="entry name" value="Znf-4CXXC_R1"/>
</dbReference>
<evidence type="ECO:0000313" key="8">
    <source>
        <dbReference type="EMBL" id="KAI5068472.1"/>
    </source>
</evidence>
<comment type="subcellular location">
    <subcellularLocation>
        <location evidence="1">Nucleus</location>
    </subcellularLocation>
</comment>
<keyword evidence="2" id="KW-0805">Transcription regulation</keyword>
<gene>
    <name evidence="8" type="ORF">GOP47_0016817</name>
</gene>
<comment type="caution">
    <text evidence="8">The sequence shown here is derived from an EMBL/GenBank/DDBJ whole genome shotgun (WGS) entry which is preliminary data.</text>
</comment>
<dbReference type="Proteomes" id="UP000886520">
    <property type="component" value="Chromosome 16"/>
</dbReference>
<dbReference type="PROSITE" id="PS50089">
    <property type="entry name" value="ZF_RING_2"/>
    <property type="match status" value="1"/>
</dbReference>
<keyword evidence="5" id="KW-0863">Zinc-finger</keyword>
<keyword evidence="5" id="KW-0862">Zinc</keyword>
<accession>A0A9D4UJ29</accession>
<keyword evidence="5" id="KW-0479">Metal-binding</keyword>
<feature type="region of interest" description="Disordered" evidence="6">
    <location>
        <begin position="256"/>
        <end position="279"/>
    </location>
</feature>
<keyword evidence="4" id="KW-0539">Nucleus</keyword>
<feature type="domain" description="RING-type" evidence="7">
    <location>
        <begin position="138"/>
        <end position="187"/>
    </location>
</feature>
<evidence type="ECO:0000256" key="4">
    <source>
        <dbReference type="ARBA" id="ARBA00023242"/>
    </source>
</evidence>
<dbReference type="PANTHER" id="PTHR34194:SF2">
    <property type="entry name" value="F14J8.16 PROTEIN"/>
    <property type="match status" value="1"/>
</dbReference>
<dbReference type="GO" id="GO:0008270">
    <property type="term" value="F:zinc ion binding"/>
    <property type="evidence" value="ECO:0007669"/>
    <property type="project" value="UniProtKB-KW"/>
</dbReference>
<evidence type="ECO:0000256" key="1">
    <source>
        <dbReference type="ARBA" id="ARBA00004123"/>
    </source>
</evidence>
<dbReference type="Pfam" id="PF10497">
    <property type="entry name" value="zf-4CXXC_R1"/>
    <property type="match status" value="1"/>
</dbReference>
<evidence type="ECO:0000256" key="3">
    <source>
        <dbReference type="ARBA" id="ARBA00023163"/>
    </source>
</evidence>
<evidence type="ECO:0000256" key="5">
    <source>
        <dbReference type="PROSITE-ProRule" id="PRU00175"/>
    </source>
</evidence>
<name>A0A9D4UJ29_ADICA</name>
<keyword evidence="9" id="KW-1185">Reference proteome</keyword>
<dbReference type="PANTHER" id="PTHR34194">
    <property type="entry name" value="F14J8.16 PROTEIN"/>
    <property type="match status" value="1"/>
</dbReference>
<reference evidence="8" key="1">
    <citation type="submission" date="2021-01" db="EMBL/GenBank/DDBJ databases">
        <title>Adiantum capillus-veneris genome.</title>
        <authorList>
            <person name="Fang Y."/>
            <person name="Liao Q."/>
        </authorList>
    </citation>
    <scope>NUCLEOTIDE SEQUENCE</scope>
    <source>
        <strain evidence="8">H3</strain>
        <tissue evidence="8">Leaf</tissue>
    </source>
</reference>
<protein>
    <recommendedName>
        <fullName evidence="7">RING-type domain-containing protein</fullName>
    </recommendedName>
</protein>
<dbReference type="InterPro" id="IPR001841">
    <property type="entry name" value="Znf_RING"/>
</dbReference>
<dbReference type="GO" id="GO:0005634">
    <property type="term" value="C:nucleus"/>
    <property type="evidence" value="ECO:0007669"/>
    <property type="project" value="UniProtKB-SubCell"/>
</dbReference>
<evidence type="ECO:0000313" key="9">
    <source>
        <dbReference type="Proteomes" id="UP000886520"/>
    </source>
</evidence>
<dbReference type="OrthoDB" id="298344at2759"/>
<evidence type="ECO:0000256" key="6">
    <source>
        <dbReference type="SAM" id="MobiDB-lite"/>
    </source>
</evidence>
<dbReference type="EMBL" id="JABFUD020000016">
    <property type="protein sequence ID" value="KAI5068472.1"/>
    <property type="molecule type" value="Genomic_DNA"/>
</dbReference>
<organism evidence="8 9">
    <name type="scientific">Adiantum capillus-veneris</name>
    <name type="common">Maidenhair fern</name>
    <dbReference type="NCBI Taxonomy" id="13818"/>
    <lineage>
        <taxon>Eukaryota</taxon>
        <taxon>Viridiplantae</taxon>
        <taxon>Streptophyta</taxon>
        <taxon>Embryophyta</taxon>
        <taxon>Tracheophyta</taxon>
        <taxon>Polypodiopsida</taxon>
        <taxon>Polypodiidae</taxon>
        <taxon>Polypodiales</taxon>
        <taxon>Pteridineae</taxon>
        <taxon>Pteridaceae</taxon>
        <taxon>Vittarioideae</taxon>
        <taxon>Adiantum</taxon>
    </lineage>
</organism>
<keyword evidence="3" id="KW-0804">Transcription</keyword>